<reference evidence="2 3" key="1">
    <citation type="submission" date="2014-01" db="EMBL/GenBank/DDBJ databases">
        <title>Development of a Comparative Genomic Fingerprinting Assay for High Resolution Genotyping of Arcobacter butzleri.</title>
        <authorList>
            <person name="Webb A.L."/>
            <person name="Inglis G.D."/>
            <person name="Kruczkiewicz P."/>
            <person name="Selinger L.B."/>
            <person name="Taboada E.N."/>
        </authorList>
    </citation>
    <scope>NUCLEOTIDE SEQUENCE [LARGE SCALE GENOMIC DNA]</scope>
    <source>
        <strain evidence="2 3">L348</strain>
    </source>
</reference>
<dbReference type="PATRIC" id="fig|1447256.3.peg.1628"/>
<dbReference type="AlphaFoldDB" id="A0A0G9K2Z5"/>
<keyword evidence="1" id="KW-0436">Ligase</keyword>
<gene>
    <name evidence="1" type="primary">gatC</name>
    <name evidence="2" type="ORF">AA20_08345</name>
</gene>
<dbReference type="PANTHER" id="PTHR15004:SF0">
    <property type="entry name" value="GLUTAMYL-TRNA(GLN) AMIDOTRANSFERASE SUBUNIT C, MITOCHONDRIAL"/>
    <property type="match status" value="1"/>
</dbReference>
<dbReference type="GO" id="GO:0006450">
    <property type="term" value="P:regulation of translational fidelity"/>
    <property type="evidence" value="ECO:0007669"/>
    <property type="project" value="InterPro"/>
</dbReference>
<name>A0A0G9K2Z5_9BACT</name>
<comment type="subunit">
    <text evidence="1">Heterotrimer of A, B and C subunits.</text>
</comment>
<dbReference type="Pfam" id="PF02686">
    <property type="entry name" value="GatC"/>
    <property type="match status" value="1"/>
</dbReference>
<keyword evidence="1" id="KW-0547">Nucleotide-binding</keyword>
<dbReference type="InterPro" id="IPR036113">
    <property type="entry name" value="Asp/Glu-ADT_sf_sub_c"/>
</dbReference>
<comment type="similarity">
    <text evidence="1">Belongs to the GatC family.</text>
</comment>
<protein>
    <recommendedName>
        <fullName evidence="1">Aspartyl/glutamyl-tRNA(Asn/Gln) amidotransferase subunit C</fullName>
        <shortName evidence="1">Asp/Glu-ADT subunit C</shortName>
        <ecNumber evidence="1">6.3.5.-</ecNumber>
    </recommendedName>
</protein>
<dbReference type="NCBIfam" id="TIGR00135">
    <property type="entry name" value="gatC"/>
    <property type="match status" value="1"/>
</dbReference>
<keyword evidence="1" id="KW-0648">Protein biosynthesis</keyword>
<dbReference type="Gene3D" id="1.10.20.60">
    <property type="entry name" value="Glu-tRNAGln amidotransferase C subunit, N-terminal domain"/>
    <property type="match status" value="1"/>
</dbReference>
<keyword evidence="1" id="KW-0067">ATP-binding</keyword>
<sequence length="96" mass="10827">MTVDDKLIAKLEKLSSLQVDDERKEKLKSELADIINFVENLNDIDVSNIEATFSTIEGGTPLREDTSKQDLELSNHILNHAPKSEDGYFIVPKIIE</sequence>
<comment type="catalytic activity">
    <reaction evidence="1">
        <text>L-glutamyl-tRNA(Gln) + L-glutamine + ATP + H2O = L-glutaminyl-tRNA(Gln) + L-glutamate + ADP + phosphate + H(+)</text>
        <dbReference type="Rhea" id="RHEA:17521"/>
        <dbReference type="Rhea" id="RHEA-COMP:9681"/>
        <dbReference type="Rhea" id="RHEA-COMP:9684"/>
        <dbReference type="ChEBI" id="CHEBI:15377"/>
        <dbReference type="ChEBI" id="CHEBI:15378"/>
        <dbReference type="ChEBI" id="CHEBI:29985"/>
        <dbReference type="ChEBI" id="CHEBI:30616"/>
        <dbReference type="ChEBI" id="CHEBI:43474"/>
        <dbReference type="ChEBI" id="CHEBI:58359"/>
        <dbReference type="ChEBI" id="CHEBI:78520"/>
        <dbReference type="ChEBI" id="CHEBI:78521"/>
        <dbReference type="ChEBI" id="CHEBI:456216"/>
    </reaction>
</comment>
<comment type="caution">
    <text evidence="2">The sequence shown here is derived from an EMBL/GenBank/DDBJ whole genome shotgun (WGS) entry which is preliminary data.</text>
</comment>
<dbReference type="SMR" id="A0A0G9K2Z5"/>
<comment type="function">
    <text evidence="1">Allows the formation of correctly charged Asn-tRNA(Asn) or Gln-tRNA(Gln) through the transamidation of misacylated Asp-tRNA(Asn) or Glu-tRNA(Gln) in organisms which lack either or both of asparaginyl-tRNA or glutaminyl-tRNA synthetases. The reaction takes place in the presence of glutamine and ATP through an activated phospho-Asp-tRNA(Asn) or phospho-Glu-tRNA(Gln).</text>
</comment>
<dbReference type="GeneID" id="24303718"/>
<keyword evidence="2" id="KW-0808">Transferase</keyword>
<evidence type="ECO:0000313" key="2">
    <source>
        <dbReference type="EMBL" id="KLD98572.1"/>
    </source>
</evidence>
<dbReference type="GO" id="GO:0050567">
    <property type="term" value="F:glutaminyl-tRNA synthase (glutamine-hydrolyzing) activity"/>
    <property type="evidence" value="ECO:0007669"/>
    <property type="project" value="UniProtKB-UniRule"/>
</dbReference>
<comment type="catalytic activity">
    <reaction evidence="1">
        <text>L-aspartyl-tRNA(Asn) + L-glutamine + ATP + H2O = L-asparaginyl-tRNA(Asn) + L-glutamate + ADP + phosphate + 2 H(+)</text>
        <dbReference type="Rhea" id="RHEA:14513"/>
        <dbReference type="Rhea" id="RHEA-COMP:9674"/>
        <dbReference type="Rhea" id="RHEA-COMP:9677"/>
        <dbReference type="ChEBI" id="CHEBI:15377"/>
        <dbReference type="ChEBI" id="CHEBI:15378"/>
        <dbReference type="ChEBI" id="CHEBI:29985"/>
        <dbReference type="ChEBI" id="CHEBI:30616"/>
        <dbReference type="ChEBI" id="CHEBI:43474"/>
        <dbReference type="ChEBI" id="CHEBI:58359"/>
        <dbReference type="ChEBI" id="CHEBI:78515"/>
        <dbReference type="ChEBI" id="CHEBI:78516"/>
        <dbReference type="ChEBI" id="CHEBI:456216"/>
    </reaction>
</comment>
<dbReference type="RefSeq" id="WP_004510283.1">
    <property type="nucleotide sequence ID" value="NZ_JAIQ01000119.1"/>
</dbReference>
<dbReference type="EC" id="6.3.5.-" evidence="1"/>
<dbReference type="EMBL" id="JAIQ01000119">
    <property type="protein sequence ID" value="KLD98572.1"/>
    <property type="molecule type" value="Genomic_DNA"/>
</dbReference>
<dbReference type="GO" id="GO:0070681">
    <property type="term" value="P:glutaminyl-tRNAGln biosynthesis via transamidation"/>
    <property type="evidence" value="ECO:0007669"/>
    <property type="project" value="TreeGrafter"/>
</dbReference>
<dbReference type="Proteomes" id="UP000035514">
    <property type="component" value="Unassembled WGS sequence"/>
</dbReference>
<dbReference type="GO" id="GO:0050566">
    <property type="term" value="F:asparaginyl-tRNA synthase (glutamine-hydrolyzing) activity"/>
    <property type="evidence" value="ECO:0007669"/>
    <property type="project" value="RHEA"/>
</dbReference>
<evidence type="ECO:0000313" key="3">
    <source>
        <dbReference type="Proteomes" id="UP000035514"/>
    </source>
</evidence>
<dbReference type="InterPro" id="IPR003837">
    <property type="entry name" value="GatC"/>
</dbReference>
<dbReference type="GO" id="GO:0006412">
    <property type="term" value="P:translation"/>
    <property type="evidence" value="ECO:0007669"/>
    <property type="project" value="UniProtKB-UniRule"/>
</dbReference>
<dbReference type="HAMAP" id="MF_00122">
    <property type="entry name" value="GatC"/>
    <property type="match status" value="1"/>
</dbReference>
<dbReference type="SUPFAM" id="SSF141000">
    <property type="entry name" value="Glu-tRNAGln amidotransferase C subunit"/>
    <property type="match status" value="1"/>
</dbReference>
<evidence type="ECO:0000256" key="1">
    <source>
        <dbReference type="HAMAP-Rule" id="MF_00122"/>
    </source>
</evidence>
<organism evidence="2 3">
    <name type="scientific">Aliarcobacter butzleri L348</name>
    <dbReference type="NCBI Taxonomy" id="1447256"/>
    <lineage>
        <taxon>Bacteria</taxon>
        <taxon>Pseudomonadati</taxon>
        <taxon>Campylobacterota</taxon>
        <taxon>Epsilonproteobacteria</taxon>
        <taxon>Campylobacterales</taxon>
        <taxon>Arcobacteraceae</taxon>
        <taxon>Aliarcobacter</taxon>
    </lineage>
</organism>
<proteinExistence type="inferred from homology"/>
<accession>A0A0G9K2Z5</accession>
<dbReference type="GO" id="GO:0005524">
    <property type="term" value="F:ATP binding"/>
    <property type="evidence" value="ECO:0007669"/>
    <property type="project" value="UniProtKB-KW"/>
</dbReference>
<dbReference type="GO" id="GO:0016740">
    <property type="term" value="F:transferase activity"/>
    <property type="evidence" value="ECO:0007669"/>
    <property type="project" value="UniProtKB-KW"/>
</dbReference>
<dbReference type="PANTHER" id="PTHR15004">
    <property type="entry name" value="GLUTAMYL-TRNA(GLN) AMIDOTRANSFERASE SUBUNIT C, MITOCHONDRIAL"/>
    <property type="match status" value="1"/>
</dbReference>